<dbReference type="Pfam" id="PF10404">
    <property type="entry name" value="BHD_2"/>
    <property type="match status" value="1"/>
</dbReference>
<dbReference type="InterPro" id="IPR036985">
    <property type="entry name" value="Transglutaminase-like_sf"/>
</dbReference>
<keyword evidence="5" id="KW-0539">Nucleus</keyword>
<evidence type="ECO:0000256" key="5">
    <source>
        <dbReference type="ARBA" id="ARBA00023242"/>
    </source>
</evidence>
<dbReference type="SMART" id="SM01032">
    <property type="entry name" value="BHD_3"/>
    <property type="match status" value="1"/>
</dbReference>
<evidence type="ECO:0000256" key="2">
    <source>
        <dbReference type="ARBA" id="ARBA00009525"/>
    </source>
</evidence>
<dbReference type="Gene3D" id="3.30.70.2460">
    <property type="entry name" value="Rad4, beta-hairpin domain BHD3"/>
    <property type="match status" value="1"/>
</dbReference>
<dbReference type="GO" id="GO:0071942">
    <property type="term" value="C:XPC complex"/>
    <property type="evidence" value="ECO:0007669"/>
    <property type="project" value="TreeGrafter"/>
</dbReference>
<evidence type="ECO:0000256" key="4">
    <source>
        <dbReference type="ARBA" id="ARBA00023204"/>
    </source>
</evidence>
<evidence type="ECO:0000313" key="10">
    <source>
        <dbReference type="EMBL" id="OJJ30591.1"/>
    </source>
</evidence>
<gene>
    <name evidence="10" type="ORF">ASPWEDRAFT_177244</name>
</gene>
<dbReference type="GO" id="GO:0000111">
    <property type="term" value="C:nucleotide-excision repair factor 2 complex"/>
    <property type="evidence" value="ECO:0007669"/>
    <property type="project" value="TreeGrafter"/>
</dbReference>
<dbReference type="RefSeq" id="XP_040684268.1">
    <property type="nucleotide sequence ID" value="XM_040831633.1"/>
</dbReference>
<dbReference type="SUPFAM" id="SSF54001">
    <property type="entry name" value="Cysteine proteinases"/>
    <property type="match status" value="1"/>
</dbReference>
<dbReference type="Gene3D" id="3.90.260.10">
    <property type="entry name" value="Transglutaminase-like"/>
    <property type="match status" value="1"/>
</dbReference>
<dbReference type="SMART" id="SM01030">
    <property type="entry name" value="BHD_1"/>
    <property type="match status" value="1"/>
</dbReference>
<feature type="compositionally biased region" description="Basic and acidic residues" evidence="6">
    <location>
        <begin position="76"/>
        <end position="85"/>
    </location>
</feature>
<feature type="region of interest" description="Disordered" evidence="6">
    <location>
        <begin position="845"/>
        <end position="969"/>
    </location>
</feature>
<reference evidence="11" key="1">
    <citation type="journal article" date="2017" name="Genome Biol.">
        <title>Comparative genomics reveals high biological diversity and specific adaptations in the industrially and medically important fungal genus Aspergillus.</title>
        <authorList>
            <person name="de Vries R.P."/>
            <person name="Riley R."/>
            <person name="Wiebenga A."/>
            <person name="Aguilar-Osorio G."/>
            <person name="Amillis S."/>
            <person name="Uchima C.A."/>
            <person name="Anderluh G."/>
            <person name="Asadollahi M."/>
            <person name="Askin M."/>
            <person name="Barry K."/>
            <person name="Battaglia E."/>
            <person name="Bayram O."/>
            <person name="Benocci T."/>
            <person name="Braus-Stromeyer S.A."/>
            <person name="Caldana C."/>
            <person name="Canovas D."/>
            <person name="Cerqueira G.C."/>
            <person name="Chen F."/>
            <person name="Chen W."/>
            <person name="Choi C."/>
            <person name="Clum A."/>
            <person name="Dos Santos R.A."/>
            <person name="Damasio A.R."/>
            <person name="Diallinas G."/>
            <person name="Emri T."/>
            <person name="Fekete E."/>
            <person name="Flipphi M."/>
            <person name="Freyberg S."/>
            <person name="Gallo A."/>
            <person name="Gournas C."/>
            <person name="Habgood R."/>
            <person name="Hainaut M."/>
            <person name="Harispe M.L."/>
            <person name="Henrissat B."/>
            <person name="Hilden K.S."/>
            <person name="Hope R."/>
            <person name="Hossain A."/>
            <person name="Karabika E."/>
            <person name="Karaffa L."/>
            <person name="Karanyi Z."/>
            <person name="Krasevec N."/>
            <person name="Kuo A."/>
            <person name="Kusch H."/>
            <person name="LaButti K."/>
            <person name="Lagendijk E.L."/>
            <person name="Lapidus A."/>
            <person name="Levasseur A."/>
            <person name="Lindquist E."/>
            <person name="Lipzen A."/>
            <person name="Logrieco A.F."/>
            <person name="MacCabe A."/>
            <person name="Maekelae M.R."/>
            <person name="Malavazi I."/>
            <person name="Melin P."/>
            <person name="Meyer V."/>
            <person name="Mielnichuk N."/>
            <person name="Miskei M."/>
            <person name="Molnar A.P."/>
            <person name="Mule G."/>
            <person name="Ngan C.Y."/>
            <person name="Orejas M."/>
            <person name="Orosz E."/>
            <person name="Ouedraogo J.P."/>
            <person name="Overkamp K.M."/>
            <person name="Park H.-S."/>
            <person name="Perrone G."/>
            <person name="Piumi F."/>
            <person name="Punt P.J."/>
            <person name="Ram A.F."/>
            <person name="Ramon A."/>
            <person name="Rauscher S."/>
            <person name="Record E."/>
            <person name="Riano-Pachon D.M."/>
            <person name="Robert V."/>
            <person name="Roehrig J."/>
            <person name="Ruller R."/>
            <person name="Salamov A."/>
            <person name="Salih N.S."/>
            <person name="Samson R.A."/>
            <person name="Sandor E."/>
            <person name="Sanguinetti M."/>
            <person name="Schuetze T."/>
            <person name="Sepcic K."/>
            <person name="Shelest E."/>
            <person name="Sherlock G."/>
            <person name="Sophianopoulou V."/>
            <person name="Squina F.M."/>
            <person name="Sun H."/>
            <person name="Susca A."/>
            <person name="Todd R.B."/>
            <person name="Tsang A."/>
            <person name="Unkles S.E."/>
            <person name="van de Wiele N."/>
            <person name="van Rossen-Uffink D."/>
            <person name="Oliveira J.V."/>
            <person name="Vesth T.C."/>
            <person name="Visser J."/>
            <person name="Yu J.-H."/>
            <person name="Zhou M."/>
            <person name="Andersen M.R."/>
            <person name="Archer D.B."/>
            <person name="Baker S.E."/>
            <person name="Benoit I."/>
            <person name="Brakhage A.A."/>
            <person name="Braus G.H."/>
            <person name="Fischer R."/>
            <person name="Frisvad J.C."/>
            <person name="Goldman G.H."/>
            <person name="Houbraken J."/>
            <person name="Oakley B."/>
            <person name="Pocsi I."/>
            <person name="Scazzocchio C."/>
            <person name="Seiboth B."/>
            <person name="vanKuyk P.A."/>
            <person name="Wortman J."/>
            <person name="Dyer P.S."/>
            <person name="Grigoriev I.V."/>
        </authorList>
    </citation>
    <scope>NUCLEOTIDE SEQUENCE [LARGE SCALE GENOMIC DNA]</scope>
    <source>
        <strain evidence="11">DTO 134E9</strain>
    </source>
</reference>
<dbReference type="GO" id="GO:0006289">
    <property type="term" value="P:nucleotide-excision repair"/>
    <property type="evidence" value="ECO:0007669"/>
    <property type="project" value="InterPro"/>
</dbReference>
<dbReference type="PANTHER" id="PTHR12135:SF0">
    <property type="entry name" value="DNA REPAIR PROTEIN COMPLEMENTING XP-C CELLS"/>
    <property type="match status" value="1"/>
</dbReference>
<dbReference type="EMBL" id="KV878217">
    <property type="protein sequence ID" value="OJJ30591.1"/>
    <property type="molecule type" value="Genomic_DNA"/>
</dbReference>
<evidence type="ECO:0000256" key="1">
    <source>
        <dbReference type="ARBA" id="ARBA00004123"/>
    </source>
</evidence>
<dbReference type="InterPro" id="IPR004583">
    <property type="entry name" value="DNA_repair_Rad4"/>
</dbReference>
<evidence type="ECO:0000256" key="3">
    <source>
        <dbReference type="ARBA" id="ARBA00022763"/>
    </source>
</evidence>
<dbReference type="AlphaFoldDB" id="A0A1L9R6P1"/>
<dbReference type="OrthoDB" id="300780at2759"/>
<name>A0A1L9R6P1_ASPWE</name>
<dbReference type="GO" id="GO:0003697">
    <property type="term" value="F:single-stranded DNA binding"/>
    <property type="evidence" value="ECO:0007669"/>
    <property type="project" value="TreeGrafter"/>
</dbReference>
<dbReference type="InterPro" id="IPR038765">
    <property type="entry name" value="Papain-like_cys_pep_sf"/>
</dbReference>
<evidence type="ECO:0000256" key="6">
    <source>
        <dbReference type="SAM" id="MobiDB-lite"/>
    </source>
</evidence>
<keyword evidence="4" id="KW-0234">DNA repair</keyword>
<dbReference type="GO" id="GO:0005737">
    <property type="term" value="C:cytoplasm"/>
    <property type="evidence" value="ECO:0007669"/>
    <property type="project" value="TreeGrafter"/>
</dbReference>
<dbReference type="Gene3D" id="3.30.60.290">
    <property type="entry name" value="Rad4, beta-hairpin domain BHD2"/>
    <property type="match status" value="1"/>
</dbReference>
<evidence type="ECO:0008006" key="12">
    <source>
        <dbReference type="Google" id="ProtNLM"/>
    </source>
</evidence>
<dbReference type="SMART" id="SM01031">
    <property type="entry name" value="BHD_2"/>
    <property type="match status" value="1"/>
</dbReference>
<organism evidence="10 11">
    <name type="scientific">Aspergillus wentii DTO 134E9</name>
    <dbReference type="NCBI Taxonomy" id="1073089"/>
    <lineage>
        <taxon>Eukaryota</taxon>
        <taxon>Fungi</taxon>
        <taxon>Dikarya</taxon>
        <taxon>Ascomycota</taxon>
        <taxon>Pezizomycotina</taxon>
        <taxon>Eurotiomycetes</taxon>
        <taxon>Eurotiomycetidae</taxon>
        <taxon>Eurotiales</taxon>
        <taxon>Aspergillaceae</taxon>
        <taxon>Aspergillus</taxon>
        <taxon>Aspergillus subgen. Cremei</taxon>
    </lineage>
</organism>
<keyword evidence="3" id="KW-0227">DNA damage</keyword>
<dbReference type="Pfam" id="PF10403">
    <property type="entry name" value="BHD_1"/>
    <property type="match status" value="1"/>
</dbReference>
<evidence type="ECO:0000259" key="9">
    <source>
        <dbReference type="SMART" id="SM01032"/>
    </source>
</evidence>
<evidence type="ECO:0000259" key="7">
    <source>
        <dbReference type="SMART" id="SM01030"/>
    </source>
</evidence>
<feature type="domain" description="Rad4 beta-hairpin" evidence="8">
    <location>
        <begin position="560"/>
        <end position="620"/>
    </location>
</feature>
<feature type="compositionally biased region" description="Basic and acidic residues" evidence="6">
    <location>
        <begin position="334"/>
        <end position="346"/>
    </location>
</feature>
<dbReference type="STRING" id="1073089.A0A1L9R6P1"/>
<dbReference type="InterPro" id="IPR018325">
    <property type="entry name" value="Rad4/PNGase_transGLS-fold"/>
</dbReference>
<dbReference type="InterPro" id="IPR042488">
    <property type="entry name" value="Rad4_BHD3_sf"/>
</dbReference>
<dbReference type="InterPro" id="IPR018328">
    <property type="entry name" value="Rad4_beta-hairpin_dom3"/>
</dbReference>
<feature type="region of interest" description="Disordered" evidence="6">
    <location>
        <begin position="1"/>
        <end position="140"/>
    </location>
</feature>
<dbReference type="GeneID" id="63747481"/>
<feature type="compositionally biased region" description="Basic and acidic residues" evidence="6">
    <location>
        <begin position="936"/>
        <end position="946"/>
    </location>
</feature>
<feature type="domain" description="Rad4 beta-hairpin" evidence="9">
    <location>
        <begin position="627"/>
        <end position="701"/>
    </location>
</feature>
<feature type="compositionally biased region" description="Basic and acidic residues" evidence="6">
    <location>
        <begin position="23"/>
        <end position="53"/>
    </location>
</feature>
<sequence length="969" mass="108728">MVRRTVTARSTKGGASRGRQSRRKDDDDIPEVYREMLAEEEERESHVSENDRPLKRRKVTEQPAPVDPQPKSQEIPLEKSEDVDRPVQTAYDSTASDDDDSDMEWEEVDISQAPSTLNQTTSTSQGNDEPIQITFDQQKEKDKRKIIRRKPVSAAERKLRLDIHKVHLLCLLRHVQLRNLWCNDEDVQGFLKKMLSRQVISLLNPAESKPQYSRSTTFVDGLNQASDAFMRRFRVTKSGLKQAHWADGPDSLKQKMESIMFDPEVFLSKEDFKKQAKTLQGSRDFGAQLFCALLRSAAVEARLVCSLQPLPFSGAVKKDSTSKRPESKYIIVSSDDHETSTDERSKSNTPAPQRGRRLGRPQFAPSLPQTSVRSGPLPSPRESLYPVFWVEAFNEAVQKWIPIDPLVTKSLAKPSKFEPPASDQYNNMCYVVAFEEDASGRDVTRRYAKAFNAKTRKLRVESTKNGEKWWAKALAFYEKPFPEDRDEIEISELTAKTAAEPMPRNVQDFKNHPIYALERHLRRNEVIFPKRVIGQVGLSKTGPKSQALEPVYRRTDIHVLRGADGWYRLGRDIKMGEQPLKRVRANRNKIGDVNYDENGIIEDVETALYADFQTELYKPPPVVKGKIPKNVYGNLDIYVASMVPPGGIHIKRSDAAHAAKILGIDYADAVTGFEFKGRHGTAVVKGIVIASEYQEALEEVLNCLEEDRVRTELEGKSAEALGLWKHFLLRLRIAERVKNYAVEGDEDIDDVNDEDYEEAEEAESMGGGFFPEPGQETRSPPLNLNTRMSGQAVSNVHEAENNLTGADEDEFLGGGFLPEEPLDSMEEPEPLPLNQTNSIEIAGRTQTANAPRFSLVVVSNDQTRPRDNMDSKPDGNSFTDAMQGNAPAESKDTTEEVHKDHGGSSAAPAMVESRGSKPDNVEEVSQGASQTQLKAESPESMEKESGSNDEGSLLSQDPDDEDAIPEWLM</sequence>
<dbReference type="GO" id="GO:0003684">
    <property type="term" value="F:damaged DNA binding"/>
    <property type="evidence" value="ECO:0007669"/>
    <property type="project" value="InterPro"/>
</dbReference>
<dbReference type="FunFam" id="2.20.20.110:FF:000003">
    <property type="entry name" value="Putative DNA repair protein Rad4"/>
    <property type="match status" value="1"/>
</dbReference>
<dbReference type="VEuPathDB" id="FungiDB:ASPWEDRAFT_177244"/>
<dbReference type="InterPro" id="IPR018326">
    <property type="entry name" value="Rad4_beta-hairpin_dom1"/>
</dbReference>
<proteinExistence type="inferred from homology"/>
<feature type="domain" description="Rad4 beta-hairpin" evidence="7">
    <location>
        <begin position="498"/>
        <end position="558"/>
    </location>
</feature>
<comment type="similarity">
    <text evidence="2">Belongs to the XPC family.</text>
</comment>
<dbReference type="GO" id="GO:0006298">
    <property type="term" value="P:mismatch repair"/>
    <property type="evidence" value="ECO:0007669"/>
    <property type="project" value="TreeGrafter"/>
</dbReference>
<feature type="compositionally biased region" description="Basic and acidic residues" evidence="6">
    <location>
        <begin position="863"/>
        <end position="873"/>
    </location>
</feature>
<feature type="compositionally biased region" description="Polar residues" evidence="6">
    <location>
        <begin position="112"/>
        <end position="127"/>
    </location>
</feature>
<keyword evidence="11" id="KW-1185">Reference proteome</keyword>
<feature type="region of interest" description="Disordered" evidence="6">
    <location>
        <begin position="326"/>
        <end position="379"/>
    </location>
</feature>
<dbReference type="InterPro" id="IPR018327">
    <property type="entry name" value="BHD_2"/>
</dbReference>
<evidence type="ECO:0000313" key="11">
    <source>
        <dbReference type="Proteomes" id="UP000184383"/>
    </source>
</evidence>
<comment type="subcellular location">
    <subcellularLocation>
        <location evidence="1">Nucleus</location>
    </subcellularLocation>
</comment>
<feature type="compositionally biased region" description="Acidic residues" evidence="6">
    <location>
        <begin position="95"/>
        <end position="109"/>
    </location>
</feature>
<feature type="compositionally biased region" description="Basic and acidic residues" evidence="6">
    <location>
        <begin position="889"/>
        <end position="902"/>
    </location>
</feature>
<dbReference type="PANTHER" id="PTHR12135">
    <property type="entry name" value="DNA REPAIR PROTEIN XP-C / RAD4"/>
    <property type="match status" value="1"/>
</dbReference>
<dbReference type="Pfam" id="PF10405">
    <property type="entry name" value="BHD_3"/>
    <property type="match status" value="1"/>
</dbReference>
<evidence type="ECO:0000259" key="8">
    <source>
        <dbReference type="SMART" id="SM01031"/>
    </source>
</evidence>
<feature type="compositionally biased region" description="Acidic residues" evidence="6">
    <location>
        <begin position="957"/>
        <end position="969"/>
    </location>
</feature>
<accession>A0A1L9R6P1</accession>
<dbReference type="Pfam" id="PF03835">
    <property type="entry name" value="Rad4"/>
    <property type="match status" value="1"/>
</dbReference>
<dbReference type="Proteomes" id="UP000184383">
    <property type="component" value="Unassembled WGS sequence"/>
</dbReference>
<protein>
    <recommendedName>
        <fullName evidence="12">Rad4 beta-hairpin domain-containing protein</fullName>
    </recommendedName>
</protein>
<dbReference type="Gene3D" id="2.20.20.110">
    <property type="entry name" value="Rad4, beta-hairpin domain BHD1"/>
    <property type="match status" value="1"/>
</dbReference>